<keyword evidence="4 6" id="KW-1133">Transmembrane helix</keyword>
<feature type="transmembrane region" description="Helical" evidence="6">
    <location>
        <begin position="177"/>
        <end position="194"/>
    </location>
</feature>
<evidence type="ECO:0000256" key="5">
    <source>
        <dbReference type="ARBA" id="ARBA00023136"/>
    </source>
</evidence>
<evidence type="ECO:0000313" key="8">
    <source>
        <dbReference type="Proteomes" id="UP000014387"/>
    </source>
</evidence>
<feature type="transmembrane region" description="Helical" evidence="6">
    <location>
        <begin position="36"/>
        <end position="58"/>
    </location>
</feature>
<feature type="transmembrane region" description="Helical" evidence="6">
    <location>
        <begin position="663"/>
        <end position="684"/>
    </location>
</feature>
<dbReference type="GO" id="GO:0005886">
    <property type="term" value="C:plasma membrane"/>
    <property type="evidence" value="ECO:0007669"/>
    <property type="project" value="UniProtKB-SubCell"/>
</dbReference>
<evidence type="ECO:0008006" key="9">
    <source>
        <dbReference type="Google" id="ProtNLM"/>
    </source>
</evidence>
<evidence type="ECO:0000256" key="4">
    <source>
        <dbReference type="ARBA" id="ARBA00022989"/>
    </source>
</evidence>
<gene>
    <name evidence="7" type="ORF">HMPREF9238_01043</name>
</gene>
<feature type="transmembrane region" description="Helical" evidence="6">
    <location>
        <begin position="806"/>
        <end position="828"/>
    </location>
</feature>
<dbReference type="InterPro" id="IPR022791">
    <property type="entry name" value="L-PG_synthase/AglD"/>
</dbReference>
<dbReference type="Pfam" id="PF03706">
    <property type="entry name" value="LPG_synthase_TM"/>
    <property type="match status" value="1"/>
</dbReference>
<reference evidence="7 8" key="1">
    <citation type="submission" date="2013-05" db="EMBL/GenBank/DDBJ databases">
        <title>The Genome Sequence of Actinomyces europaeus ACS-120-V-COL10B.</title>
        <authorList>
            <consortium name="The Broad Institute Genomics Platform"/>
            <person name="Earl A."/>
            <person name="Ward D."/>
            <person name="Feldgarden M."/>
            <person name="Gevers D."/>
            <person name="Saerens B."/>
            <person name="Vaneechoutte M."/>
            <person name="Walker B."/>
            <person name="Young S."/>
            <person name="Zeng Q."/>
            <person name="Gargeya S."/>
            <person name="Fitzgerald M."/>
            <person name="Haas B."/>
            <person name="Abouelleil A."/>
            <person name="Allen A.W."/>
            <person name="Alvarado L."/>
            <person name="Arachchi H.M."/>
            <person name="Berlin A.M."/>
            <person name="Chapman S.B."/>
            <person name="Gainer-Dewar J."/>
            <person name="Goldberg J."/>
            <person name="Griggs A."/>
            <person name="Gujja S."/>
            <person name="Hansen M."/>
            <person name="Howarth C."/>
            <person name="Imamovic A."/>
            <person name="Ireland A."/>
            <person name="Larimer J."/>
            <person name="McCowan C."/>
            <person name="Murphy C."/>
            <person name="Pearson M."/>
            <person name="Poon T.W."/>
            <person name="Priest M."/>
            <person name="Roberts A."/>
            <person name="Saif S."/>
            <person name="Shea T."/>
            <person name="Sisk P."/>
            <person name="Sykes S."/>
            <person name="Wortman J."/>
            <person name="Nusbaum C."/>
            <person name="Birren B."/>
        </authorList>
    </citation>
    <scope>NUCLEOTIDE SEQUENCE [LARGE SCALE GENOMIC DNA]</scope>
    <source>
        <strain evidence="7 8">ACS-120-V-Col10b</strain>
    </source>
</reference>
<comment type="caution">
    <text evidence="7">The sequence shown here is derived from an EMBL/GenBank/DDBJ whole genome shotgun (WGS) entry which is preliminary data.</text>
</comment>
<evidence type="ECO:0000256" key="6">
    <source>
        <dbReference type="SAM" id="Phobius"/>
    </source>
</evidence>
<dbReference type="PANTHER" id="PTHR39087:SF2">
    <property type="entry name" value="UPF0104 MEMBRANE PROTEIN MJ1595"/>
    <property type="match status" value="1"/>
</dbReference>
<sequence length="853" mass="91560">MSATPVSYEPTPVSRLCGPVLVADRRSTRVRRTRDLIDTTLALLAIGLILLIGAFAQSTTTAVTEDVRSALSGVLRQILLLPLTLVESIVVLAAPIFIIVQLAIRGRLRQIVEAVITATVTALLMTALLSAGPHLPLEITGPLVITSVTGTHLALDTLIAVLAAFLTSASEASESKAVRYTWIFLYAMAFVYVLRGTLTLPSALVTLLIGRAIGLLSRYILGYSEERGGPTDLVDGLLQIGITPARIVRADLDTEQHPLETTIVTEKPGDQTSWSSAYLPLVENPEAAAEHDVGTLEFSTLKSLAAESDRHYVCWDTSGTQYDLIVLDPDTEYTSLIHDLWSNIRLKNLSRWIAPSLQATAERGLLVKISAHNAGVMTPKPIAVTSAGSSVFTVQEPVFNATPLTELAPERITDQILDRFYTELKRAHHRGIAHRSITATSLAVDEGDRTWILGWDEGQVATSNVNRHIDIAQMLTVLALITTPERALASANRVFGQRTLQLTAPVLQKVALPAPTRAALRRSGLLTELRQNMIGEIPPQQVPETPLTRFSLKTVILAIIGVIALWVILGSLNFETVYEAVQTANPWWILGAFGLGLLTYIGAAIPLAWFVPERLSLRETTLVQVGASVVSLVAPAGIGPAALNLRYLNKRGVSTPVGLATVALIQFTQFATTVITLLLVILVTGRSTTLDIPSGTVVYVVGGLVTAVAIILVIPKLRNMIWAKLQPSWNQIRERLVWVASQPKRLAIGVLGNLIMTVSYVAAFGASLAAFGYSLDATTLAITFLASTSLGSVIPAPGGIGPVEAALTAGLTVAGIPSGVAISTALVYRLVTFYARAPLGWIALRILQRRNLI</sequence>
<feature type="transmembrane region" description="Helical" evidence="6">
    <location>
        <begin position="78"/>
        <end position="104"/>
    </location>
</feature>
<proteinExistence type="predicted"/>
<protein>
    <recommendedName>
        <fullName evidence="9">TIGR00374 family protein</fullName>
    </recommendedName>
</protein>
<feature type="transmembrane region" description="Helical" evidence="6">
    <location>
        <begin position="143"/>
        <end position="165"/>
    </location>
</feature>
<evidence type="ECO:0000313" key="7">
    <source>
        <dbReference type="EMBL" id="EPD31275.1"/>
    </source>
</evidence>
<feature type="transmembrane region" description="Helical" evidence="6">
    <location>
        <begin position="111"/>
        <end position="131"/>
    </location>
</feature>
<keyword evidence="2" id="KW-1003">Cell membrane</keyword>
<feature type="transmembrane region" description="Helical" evidence="6">
    <location>
        <begin position="746"/>
        <end position="773"/>
    </location>
</feature>
<accession>A0A9W5RFB4</accession>
<dbReference type="AlphaFoldDB" id="A0A9W5RFB4"/>
<dbReference type="PANTHER" id="PTHR39087">
    <property type="entry name" value="UPF0104 MEMBRANE PROTEIN MJ1595"/>
    <property type="match status" value="1"/>
</dbReference>
<feature type="transmembrane region" description="Helical" evidence="6">
    <location>
        <begin position="696"/>
        <end position="714"/>
    </location>
</feature>
<evidence type="ECO:0000256" key="2">
    <source>
        <dbReference type="ARBA" id="ARBA00022475"/>
    </source>
</evidence>
<feature type="transmembrane region" description="Helical" evidence="6">
    <location>
        <begin position="622"/>
        <end position="643"/>
    </location>
</feature>
<dbReference type="OrthoDB" id="5242664at2"/>
<evidence type="ECO:0000256" key="1">
    <source>
        <dbReference type="ARBA" id="ARBA00004651"/>
    </source>
</evidence>
<dbReference type="RefSeq" id="WP_016444386.1">
    <property type="nucleotide sequence ID" value="NZ_KE150266.1"/>
</dbReference>
<name>A0A9W5RFB4_9ACTO</name>
<dbReference type="Proteomes" id="UP000014387">
    <property type="component" value="Unassembled WGS sequence"/>
</dbReference>
<dbReference type="NCBIfam" id="TIGR00374">
    <property type="entry name" value="flippase-like domain"/>
    <property type="match status" value="1"/>
</dbReference>
<dbReference type="EMBL" id="AGWN01000001">
    <property type="protein sequence ID" value="EPD31275.1"/>
    <property type="molecule type" value="Genomic_DNA"/>
</dbReference>
<keyword evidence="5 6" id="KW-0472">Membrane</keyword>
<feature type="transmembrane region" description="Helical" evidence="6">
    <location>
        <begin position="586"/>
        <end position="610"/>
    </location>
</feature>
<evidence type="ECO:0000256" key="3">
    <source>
        <dbReference type="ARBA" id="ARBA00022692"/>
    </source>
</evidence>
<keyword evidence="8" id="KW-1185">Reference proteome</keyword>
<comment type="subcellular location">
    <subcellularLocation>
        <location evidence="1">Cell membrane</location>
        <topology evidence="1">Multi-pass membrane protein</topology>
    </subcellularLocation>
</comment>
<organism evidence="7 8">
    <name type="scientific">Gleimia europaea ACS-120-V-Col10b</name>
    <dbReference type="NCBI Taxonomy" id="883069"/>
    <lineage>
        <taxon>Bacteria</taxon>
        <taxon>Bacillati</taxon>
        <taxon>Actinomycetota</taxon>
        <taxon>Actinomycetes</taxon>
        <taxon>Actinomycetales</taxon>
        <taxon>Actinomycetaceae</taxon>
        <taxon>Gleimia</taxon>
    </lineage>
</organism>
<keyword evidence="3 6" id="KW-0812">Transmembrane</keyword>
<feature type="transmembrane region" description="Helical" evidence="6">
    <location>
        <begin position="555"/>
        <end position="574"/>
    </location>
</feature>